<feature type="coiled-coil region" evidence="4">
    <location>
        <begin position="76"/>
        <end position="117"/>
    </location>
</feature>
<organism evidence="5 6">
    <name type="scientific">Sitophilus oryzae</name>
    <name type="common">Rice weevil</name>
    <name type="synonym">Curculio oryzae</name>
    <dbReference type="NCBI Taxonomy" id="7048"/>
    <lineage>
        <taxon>Eukaryota</taxon>
        <taxon>Metazoa</taxon>
        <taxon>Ecdysozoa</taxon>
        <taxon>Arthropoda</taxon>
        <taxon>Hexapoda</taxon>
        <taxon>Insecta</taxon>
        <taxon>Pterygota</taxon>
        <taxon>Neoptera</taxon>
        <taxon>Endopterygota</taxon>
        <taxon>Coleoptera</taxon>
        <taxon>Polyphaga</taxon>
        <taxon>Cucujiformia</taxon>
        <taxon>Curculionidae</taxon>
        <taxon>Dryophthorinae</taxon>
        <taxon>Sitophilus</taxon>
    </lineage>
</organism>
<evidence type="ECO:0000256" key="3">
    <source>
        <dbReference type="ARBA" id="ARBA00023186"/>
    </source>
</evidence>
<dbReference type="Proteomes" id="UP000504635">
    <property type="component" value="Unplaced"/>
</dbReference>
<sequence>MSGVDLELKKAFTELQEKKVVTEQKLQISRIQIEALKRAKQHSVITEREIAGLEPVTKTFESVGRMFILTPKDTVQENLKKKQNHAEEKIKTLETQMGYLENSLKEATNSLRELVQQKKES</sequence>
<dbReference type="RefSeq" id="XP_030757844.1">
    <property type="nucleotide sequence ID" value="XM_030901984.1"/>
</dbReference>
<dbReference type="GeneID" id="115883623"/>
<dbReference type="SUPFAM" id="SSF46579">
    <property type="entry name" value="Prefoldin"/>
    <property type="match status" value="1"/>
</dbReference>
<dbReference type="PANTHER" id="PTHR20903:SF0">
    <property type="entry name" value="PREFOLDIN SUBUNIT 1"/>
    <property type="match status" value="1"/>
</dbReference>
<dbReference type="Pfam" id="PF01920">
    <property type="entry name" value="Prefoldin_2"/>
    <property type="match status" value="1"/>
</dbReference>
<dbReference type="GO" id="GO:0044183">
    <property type="term" value="F:protein folding chaperone"/>
    <property type="evidence" value="ECO:0007669"/>
    <property type="project" value="TreeGrafter"/>
</dbReference>
<dbReference type="FunCoup" id="A0A6J2Y4G2">
    <property type="interactions" value="2002"/>
</dbReference>
<dbReference type="InterPro" id="IPR002777">
    <property type="entry name" value="PFD_beta-like"/>
</dbReference>
<comment type="subunit">
    <text evidence="2">Heterohexamer of two PFD-alpha type and four PFD-beta type subunits.</text>
</comment>
<evidence type="ECO:0000256" key="1">
    <source>
        <dbReference type="ARBA" id="ARBA00008045"/>
    </source>
</evidence>
<gene>
    <name evidence="6" type="primary">LOC115883623</name>
</gene>
<dbReference type="CDD" id="cd23164">
    <property type="entry name" value="Prefoldin_1"/>
    <property type="match status" value="1"/>
</dbReference>
<evidence type="ECO:0000313" key="6">
    <source>
        <dbReference type="RefSeq" id="XP_030757844.1"/>
    </source>
</evidence>
<keyword evidence="4" id="KW-0175">Coiled coil</keyword>
<protein>
    <submittedName>
        <fullName evidence="6">Prefoldin subunit 1</fullName>
    </submittedName>
</protein>
<dbReference type="AlphaFoldDB" id="A0A6J2Y4G2"/>
<evidence type="ECO:0000313" key="5">
    <source>
        <dbReference type="Proteomes" id="UP000504635"/>
    </source>
</evidence>
<comment type="similarity">
    <text evidence="1">Belongs to the prefoldin subunit beta family.</text>
</comment>
<keyword evidence="5" id="KW-1185">Reference proteome</keyword>
<dbReference type="GO" id="GO:0005737">
    <property type="term" value="C:cytoplasm"/>
    <property type="evidence" value="ECO:0007669"/>
    <property type="project" value="TreeGrafter"/>
</dbReference>
<evidence type="ECO:0000256" key="4">
    <source>
        <dbReference type="SAM" id="Coils"/>
    </source>
</evidence>
<dbReference type="GO" id="GO:0051082">
    <property type="term" value="F:unfolded protein binding"/>
    <property type="evidence" value="ECO:0007669"/>
    <property type="project" value="InterPro"/>
</dbReference>
<dbReference type="InParanoid" id="A0A6J2Y4G2"/>
<dbReference type="InterPro" id="IPR009053">
    <property type="entry name" value="Prefoldin"/>
</dbReference>
<dbReference type="PANTHER" id="PTHR20903">
    <property type="entry name" value="PREFOLDIN SUBUNIT 1-RELATED"/>
    <property type="match status" value="1"/>
</dbReference>
<dbReference type="KEGG" id="soy:115883623"/>
<dbReference type="GO" id="GO:0016272">
    <property type="term" value="C:prefoldin complex"/>
    <property type="evidence" value="ECO:0007669"/>
    <property type="project" value="InterPro"/>
</dbReference>
<keyword evidence="3" id="KW-0143">Chaperone</keyword>
<dbReference type="Gene3D" id="1.10.287.370">
    <property type="match status" value="1"/>
</dbReference>
<accession>A0A6J2Y4G2</accession>
<evidence type="ECO:0000256" key="2">
    <source>
        <dbReference type="ARBA" id="ARBA00011695"/>
    </source>
</evidence>
<dbReference type="OrthoDB" id="5242628at2759"/>
<name>A0A6J2Y4G2_SITOR</name>
<proteinExistence type="inferred from homology"/>
<reference evidence="6" key="1">
    <citation type="submission" date="2025-08" db="UniProtKB">
        <authorList>
            <consortium name="RefSeq"/>
        </authorList>
    </citation>
    <scope>IDENTIFICATION</scope>
    <source>
        <tissue evidence="6">Gonads</tissue>
    </source>
</reference>